<evidence type="ECO:0000313" key="1">
    <source>
        <dbReference type="EMBL" id="KAI7999305.1"/>
    </source>
</evidence>
<comment type="caution">
    <text evidence="1">The sequence shown here is derived from an EMBL/GenBank/DDBJ whole genome shotgun (WGS) entry which is preliminary data.</text>
</comment>
<gene>
    <name evidence="1" type="ORF">LOK49_LG09G02493</name>
</gene>
<dbReference type="Proteomes" id="UP001060215">
    <property type="component" value="Chromosome 8"/>
</dbReference>
<keyword evidence="2" id="KW-1185">Reference proteome</keyword>
<dbReference type="EMBL" id="CM045765">
    <property type="protein sequence ID" value="KAI7999305.1"/>
    <property type="molecule type" value="Genomic_DNA"/>
</dbReference>
<reference evidence="1 2" key="1">
    <citation type="journal article" date="2022" name="Plant J.">
        <title>Chromosome-level genome of Camellia lanceoleosa provides a valuable resource for understanding genome evolution and self-incompatibility.</title>
        <authorList>
            <person name="Gong W."/>
            <person name="Xiao S."/>
            <person name="Wang L."/>
            <person name="Liao Z."/>
            <person name="Chang Y."/>
            <person name="Mo W."/>
            <person name="Hu G."/>
            <person name="Li W."/>
            <person name="Zhao G."/>
            <person name="Zhu H."/>
            <person name="Hu X."/>
            <person name="Ji K."/>
            <person name="Xiang X."/>
            <person name="Song Q."/>
            <person name="Yuan D."/>
            <person name="Jin S."/>
            <person name="Zhang L."/>
        </authorList>
    </citation>
    <scope>NUCLEOTIDE SEQUENCE [LARGE SCALE GENOMIC DNA]</scope>
    <source>
        <strain evidence="1">SQ_2022a</strain>
    </source>
</reference>
<organism evidence="1 2">
    <name type="scientific">Camellia lanceoleosa</name>
    <dbReference type="NCBI Taxonomy" id="1840588"/>
    <lineage>
        <taxon>Eukaryota</taxon>
        <taxon>Viridiplantae</taxon>
        <taxon>Streptophyta</taxon>
        <taxon>Embryophyta</taxon>
        <taxon>Tracheophyta</taxon>
        <taxon>Spermatophyta</taxon>
        <taxon>Magnoliopsida</taxon>
        <taxon>eudicotyledons</taxon>
        <taxon>Gunneridae</taxon>
        <taxon>Pentapetalae</taxon>
        <taxon>asterids</taxon>
        <taxon>Ericales</taxon>
        <taxon>Theaceae</taxon>
        <taxon>Camellia</taxon>
    </lineage>
</organism>
<proteinExistence type="predicted"/>
<evidence type="ECO:0000313" key="2">
    <source>
        <dbReference type="Proteomes" id="UP001060215"/>
    </source>
</evidence>
<protein>
    <submittedName>
        <fullName evidence="1">Sucrose nonfermenting 4-like protein</fullName>
    </submittedName>
</protein>
<sequence>MLTASDFILILMELHRNRATLTDEQLEVHTISAWKEGKSQQYGEAIRVALMFGRPLIWASHDESLKDVALMILQNRISTVPIIYSTIEESCPLLLHFACLGGILKYICRHFKNHLYCLPILRQLVSSLPLGTWKSEAVESLAHLLALRPSETLSYALNILIEDSDVDCILNCDSESVSIDANNPEAYLHLPIVNSKLDRFSLLRNLPSMLNFAKINLRRGKKLLVCCNNGKCNVHLPFLSL</sequence>
<accession>A0ACC0GE26</accession>
<name>A0ACC0GE26_9ERIC</name>